<evidence type="ECO:0000313" key="3">
    <source>
        <dbReference type="EMBL" id="GAA95251.1"/>
    </source>
</evidence>
<dbReference type="AlphaFoldDB" id="G7DXE1"/>
<protein>
    <recommendedName>
        <fullName evidence="2">SAP domain-containing protein</fullName>
    </recommendedName>
</protein>
<accession>G7DXE1</accession>
<feature type="compositionally biased region" description="Acidic residues" evidence="1">
    <location>
        <begin position="1"/>
        <end position="24"/>
    </location>
</feature>
<dbReference type="InParanoid" id="G7DXE1"/>
<feature type="region of interest" description="Disordered" evidence="1">
    <location>
        <begin position="1"/>
        <end position="25"/>
    </location>
</feature>
<dbReference type="RefSeq" id="XP_014569883.1">
    <property type="nucleotide sequence ID" value="XM_014714397.1"/>
</dbReference>
<sequence>MVPFDDFDNEEDNWSPSGDEDEMTSLEWHYRRGSTYGRTQARAAERNKPVPPMPTTADTVRGLSDFHVKALLKQAELSAAGRFWQCQSRLMRHIEALRRKEEVSGTDMKSFAADAEAIESLPIEELIARAGKMDYIASLIDIEAKQAVSDLAKTLGLHDALVAHAETIGPDQQEVATGPAKTNRVLTAKLQMTDDAQAARGLAPAETDILTVLRIEELDKATSADLKAELKTRGLPANGNKGALLGRLISYLLSDGTLSVKSIVEPVLHAADKASLRRALSSYYDELDLTDAFEFVWPQIFATNEGLNCQPSTVREQIEKLIQTMKALRGRFISDSGVYDTLVEIHSFLLTEYDAKEIVSMVLHAEIRHRAKESREAAIRARGDAAAGLSSMHYQPAGGTSTGTGDGEGIHMRISHNDALLHELRIVSVGFCESEGYCALGRMK</sequence>
<reference evidence="3 4" key="2">
    <citation type="journal article" date="2012" name="Open Biol.">
        <title>Characteristics of nucleosomes and linker DNA regions on the genome of the basidiomycete Mixia osmundae revealed by mono- and dinucleosome mapping.</title>
        <authorList>
            <person name="Nishida H."/>
            <person name="Kondo S."/>
            <person name="Matsumoto T."/>
            <person name="Suzuki Y."/>
            <person name="Yoshikawa H."/>
            <person name="Taylor T.D."/>
            <person name="Sugiyama J."/>
        </authorList>
    </citation>
    <scope>NUCLEOTIDE SEQUENCE [LARGE SCALE GENOMIC DNA]</scope>
    <source>
        <strain evidence="4">CBS 9802 / IAM 14324 / JCM 22182 / KY 12970</strain>
    </source>
</reference>
<organism evidence="3 4">
    <name type="scientific">Mixia osmundae (strain CBS 9802 / IAM 14324 / JCM 22182 / KY 12970)</name>
    <dbReference type="NCBI Taxonomy" id="764103"/>
    <lineage>
        <taxon>Eukaryota</taxon>
        <taxon>Fungi</taxon>
        <taxon>Dikarya</taxon>
        <taxon>Basidiomycota</taxon>
        <taxon>Pucciniomycotina</taxon>
        <taxon>Mixiomycetes</taxon>
        <taxon>Mixiales</taxon>
        <taxon>Mixiaceae</taxon>
        <taxon>Mixia</taxon>
    </lineage>
</organism>
<evidence type="ECO:0000259" key="2">
    <source>
        <dbReference type="PROSITE" id="PS50800"/>
    </source>
</evidence>
<feature type="domain" description="SAP" evidence="2">
    <location>
        <begin position="218"/>
        <end position="252"/>
    </location>
</feature>
<evidence type="ECO:0000256" key="1">
    <source>
        <dbReference type="SAM" id="MobiDB-lite"/>
    </source>
</evidence>
<dbReference type="EMBL" id="BABT02000061">
    <property type="protein sequence ID" value="GAA95251.1"/>
    <property type="molecule type" value="Genomic_DNA"/>
</dbReference>
<dbReference type="PROSITE" id="PS50800">
    <property type="entry name" value="SAP"/>
    <property type="match status" value="1"/>
</dbReference>
<gene>
    <name evidence="3" type="primary">Mo01907</name>
    <name evidence="3" type="ORF">E5Q_01907</name>
</gene>
<dbReference type="HOGENOM" id="CLU_616891_0_0_1"/>
<dbReference type="SMART" id="SM00513">
    <property type="entry name" value="SAP"/>
    <property type="match status" value="1"/>
</dbReference>
<reference evidence="3 4" key="1">
    <citation type="journal article" date="2011" name="J. Gen. Appl. Microbiol.">
        <title>Draft genome sequencing of the enigmatic basidiomycete Mixia osmundae.</title>
        <authorList>
            <person name="Nishida H."/>
            <person name="Nagatsuka Y."/>
            <person name="Sugiyama J."/>
        </authorList>
    </citation>
    <scope>NUCLEOTIDE SEQUENCE [LARGE SCALE GENOMIC DNA]</scope>
    <source>
        <strain evidence="4">CBS 9802 / IAM 14324 / JCM 22182 / KY 12970</strain>
    </source>
</reference>
<dbReference type="SUPFAM" id="SSF68906">
    <property type="entry name" value="SAP domain"/>
    <property type="match status" value="1"/>
</dbReference>
<name>G7DXE1_MIXOS</name>
<evidence type="ECO:0000313" key="4">
    <source>
        <dbReference type="Proteomes" id="UP000009131"/>
    </source>
</evidence>
<dbReference type="InterPro" id="IPR036361">
    <property type="entry name" value="SAP_dom_sf"/>
</dbReference>
<dbReference type="InterPro" id="IPR003034">
    <property type="entry name" value="SAP_dom"/>
</dbReference>
<proteinExistence type="predicted"/>
<dbReference type="Gene3D" id="1.10.720.30">
    <property type="entry name" value="SAP domain"/>
    <property type="match status" value="1"/>
</dbReference>
<dbReference type="Pfam" id="PF02037">
    <property type="entry name" value="SAP"/>
    <property type="match status" value="1"/>
</dbReference>
<dbReference type="Proteomes" id="UP000009131">
    <property type="component" value="Unassembled WGS sequence"/>
</dbReference>
<dbReference type="OrthoDB" id="5837849at2759"/>
<keyword evidence="4" id="KW-1185">Reference proteome</keyword>
<comment type="caution">
    <text evidence="3">The sequence shown here is derived from an EMBL/GenBank/DDBJ whole genome shotgun (WGS) entry which is preliminary data.</text>
</comment>